<feature type="transmembrane region" description="Helical" evidence="1">
    <location>
        <begin position="51"/>
        <end position="71"/>
    </location>
</feature>
<keyword evidence="1" id="KW-1133">Transmembrane helix</keyword>
<feature type="transmembrane region" description="Helical" evidence="1">
    <location>
        <begin position="12"/>
        <end position="31"/>
    </location>
</feature>
<dbReference type="RefSeq" id="WP_151666917.1">
    <property type="nucleotide sequence ID" value="NZ_WBVO01000003.1"/>
</dbReference>
<dbReference type="Proteomes" id="UP000468650">
    <property type="component" value="Unassembled WGS sequence"/>
</dbReference>
<sequence length="83" mass="9163">MKTATFLFGRMNYILMFVGLAIITLGYLLMIGGGSEDPEVFNPEIFSKTRIAVAPALLVVGFVVEIFAIMWTPSKTEEESAEK</sequence>
<evidence type="ECO:0000256" key="1">
    <source>
        <dbReference type="SAM" id="Phobius"/>
    </source>
</evidence>
<dbReference type="InterPro" id="IPR021448">
    <property type="entry name" value="DUF3098"/>
</dbReference>
<dbReference type="OrthoDB" id="963379at2"/>
<accession>A0A6N6RHF8</accession>
<evidence type="ECO:0000313" key="3">
    <source>
        <dbReference type="Proteomes" id="UP000468650"/>
    </source>
</evidence>
<organism evidence="2 3">
    <name type="scientific">Phaeocystidibacter luteus</name>
    <dbReference type="NCBI Taxonomy" id="911197"/>
    <lineage>
        <taxon>Bacteria</taxon>
        <taxon>Pseudomonadati</taxon>
        <taxon>Bacteroidota</taxon>
        <taxon>Flavobacteriia</taxon>
        <taxon>Flavobacteriales</taxon>
        <taxon>Phaeocystidibacteraceae</taxon>
        <taxon>Phaeocystidibacter</taxon>
    </lineage>
</organism>
<keyword evidence="1" id="KW-0812">Transmembrane</keyword>
<dbReference type="EMBL" id="WBVO01000003">
    <property type="protein sequence ID" value="KAB2813715.1"/>
    <property type="molecule type" value="Genomic_DNA"/>
</dbReference>
<proteinExistence type="predicted"/>
<gene>
    <name evidence="2" type="ORF">F8C67_06025</name>
</gene>
<evidence type="ECO:0000313" key="2">
    <source>
        <dbReference type="EMBL" id="KAB2813715.1"/>
    </source>
</evidence>
<name>A0A6N6RHF8_9FLAO</name>
<comment type="caution">
    <text evidence="2">The sequence shown here is derived from an EMBL/GenBank/DDBJ whole genome shotgun (WGS) entry which is preliminary data.</text>
</comment>
<dbReference type="Pfam" id="PF11297">
    <property type="entry name" value="DUF3098"/>
    <property type="match status" value="1"/>
</dbReference>
<keyword evidence="3" id="KW-1185">Reference proteome</keyword>
<reference evidence="2 3" key="1">
    <citation type="submission" date="2019-09" db="EMBL/GenBank/DDBJ databases">
        <title>Genomes of family Cryomorphaceae.</title>
        <authorList>
            <person name="Bowman J.P."/>
        </authorList>
    </citation>
    <scope>NUCLEOTIDE SEQUENCE [LARGE SCALE GENOMIC DNA]</scope>
    <source>
        <strain evidence="2 3">LMG 25704</strain>
    </source>
</reference>
<keyword evidence="1" id="KW-0472">Membrane</keyword>
<dbReference type="AlphaFoldDB" id="A0A6N6RHF8"/>
<protein>
    <submittedName>
        <fullName evidence="2">DUF3098 domain-containing protein</fullName>
    </submittedName>
</protein>